<proteinExistence type="predicted"/>
<dbReference type="EMBL" id="JAGIKV010000006">
    <property type="protein sequence ID" value="MBP2245310.1"/>
    <property type="molecule type" value="Genomic_DNA"/>
</dbReference>
<dbReference type="RefSeq" id="WP_211082083.1">
    <property type="nucleotide sequence ID" value="NZ_CBCSLC010000003.1"/>
</dbReference>
<organism evidence="1 2">
    <name type="scientific">Paenibacillus xylanexedens</name>
    <dbReference type="NCBI Taxonomy" id="528191"/>
    <lineage>
        <taxon>Bacteria</taxon>
        <taxon>Bacillati</taxon>
        <taxon>Bacillota</taxon>
        <taxon>Bacilli</taxon>
        <taxon>Bacillales</taxon>
        <taxon>Paenibacillaceae</taxon>
        <taxon>Paenibacillus</taxon>
    </lineage>
</organism>
<name>A0ABS4RSK3_PAEXY</name>
<sequence>MSRQFKEFKEQIKHMTKEDLARQLYLANGIPSDGIPWRKYDPTDRSIPSHIPHLVYDKHRGVTIAEHAKRIIKGRHYEWSDSGGYLIKDVTQWAPINTPEQS</sequence>
<evidence type="ECO:0008006" key="3">
    <source>
        <dbReference type="Google" id="ProtNLM"/>
    </source>
</evidence>
<reference evidence="1 2" key="1">
    <citation type="submission" date="2021-03" db="EMBL/GenBank/DDBJ databases">
        <title>Genomic Encyclopedia of Type Strains, Phase IV (KMG-IV): sequencing the most valuable type-strain genomes for metagenomic binning, comparative biology and taxonomic classification.</title>
        <authorList>
            <person name="Goeker M."/>
        </authorList>
    </citation>
    <scope>NUCLEOTIDE SEQUENCE [LARGE SCALE GENOMIC DNA]</scope>
    <source>
        <strain evidence="1 2">DSM 21292</strain>
    </source>
</reference>
<keyword evidence="2" id="KW-1185">Reference proteome</keyword>
<accession>A0ABS4RSK3</accession>
<evidence type="ECO:0000313" key="2">
    <source>
        <dbReference type="Proteomes" id="UP000810207"/>
    </source>
</evidence>
<comment type="caution">
    <text evidence="1">The sequence shown here is derived from an EMBL/GenBank/DDBJ whole genome shotgun (WGS) entry which is preliminary data.</text>
</comment>
<evidence type="ECO:0000313" key="1">
    <source>
        <dbReference type="EMBL" id="MBP2245310.1"/>
    </source>
</evidence>
<dbReference type="Proteomes" id="UP000810207">
    <property type="component" value="Unassembled WGS sequence"/>
</dbReference>
<gene>
    <name evidence="1" type="ORF">J2Z28_001928</name>
</gene>
<protein>
    <recommendedName>
        <fullName evidence="3">DUF551 domain-containing protein</fullName>
    </recommendedName>
</protein>